<dbReference type="Proteomes" id="UP000658733">
    <property type="component" value="Unassembled WGS sequence"/>
</dbReference>
<proteinExistence type="predicted"/>
<evidence type="ECO:0000313" key="2">
    <source>
        <dbReference type="Proteomes" id="UP000658733"/>
    </source>
</evidence>
<name>A0A843AGJ7_METAZ</name>
<organism evidence="1 2">
    <name type="scientific">Methanobrevibacter arboriphilus</name>
    <dbReference type="NCBI Taxonomy" id="39441"/>
    <lineage>
        <taxon>Archaea</taxon>
        <taxon>Methanobacteriati</taxon>
        <taxon>Methanobacteriota</taxon>
        <taxon>Methanomada group</taxon>
        <taxon>Methanobacteria</taxon>
        <taxon>Methanobacteriales</taxon>
        <taxon>Methanobacteriaceae</taxon>
        <taxon>Methanobrevibacter</taxon>
    </lineage>
</organism>
<gene>
    <name evidence="1" type="ORF">ISP01_05690</name>
</gene>
<sequence length="50" mass="5388">MLVFLLFGEGGFYPSTIMSFPVDGSLYTFPISTYPCPELSVVLGVSFSSS</sequence>
<protein>
    <submittedName>
        <fullName evidence="1">Uncharacterized protein</fullName>
    </submittedName>
</protein>
<feature type="non-terminal residue" evidence="1">
    <location>
        <position position="50"/>
    </location>
</feature>
<comment type="caution">
    <text evidence="1">The sequence shown here is derived from an EMBL/GenBank/DDBJ whole genome shotgun (WGS) entry which is preliminary data.</text>
</comment>
<dbReference type="EMBL" id="JADIIN010000046">
    <property type="protein sequence ID" value="MBF4468881.1"/>
    <property type="molecule type" value="Genomic_DNA"/>
</dbReference>
<evidence type="ECO:0000313" key="1">
    <source>
        <dbReference type="EMBL" id="MBF4468881.1"/>
    </source>
</evidence>
<accession>A0A843AGJ7</accession>
<dbReference type="AlphaFoldDB" id="A0A843AGJ7"/>
<reference evidence="1" key="1">
    <citation type="submission" date="2020-10" db="EMBL/GenBank/DDBJ databases">
        <title>Dehalococcoides mccartyi of a TCE/Cr reducing biochatode.</title>
        <authorList>
            <person name="Matturro B."/>
        </authorList>
    </citation>
    <scope>NUCLEOTIDE SEQUENCE</scope>
    <source>
        <strain evidence="1">Bin4</strain>
    </source>
</reference>